<protein>
    <submittedName>
        <fullName evidence="2">Uncharacterized protein</fullName>
    </submittedName>
</protein>
<evidence type="ECO:0000313" key="3">
    <source>
        <dbReference type="Proteomes" id="UP000011668"/>
    </source>
</evidence>
<keyword evidence="1" id="KW-1133">Transmembrane helix</keyword>
<dbReference type="HOGENOM" id="CLU_2414797_0_0_1"/>
<keyword evidence="1" id="KW-0472">Membrane</keyword>
<dbReference type="AlphaFoldDB" id="L8XB26"/>
<dbReference type="EMBL" id="AFRT01000022">
    <property type="protein sequence ID" value="ELU45889.1"/>
    <property type="molecule type" value="Genomic_DNA"/>
</dbReference>
<evidence type="ECO:0000313" key="2">
    <source>
        <dbReference type="EMBL" id="ELU45889.1"/>
    </source>
</evidence>
<accession>L8XB26</accession>
<proteinExistence type="predicted"/>
<dbReference type="Proteomes" id="UP000011668">
    <property type="component" value="Unassembled WGS sequence"/>
</dbReference>
<feature type="transmembrane region" description="Helical" evidence="1">
    <location>
        <begin position="15"/>
        <end position="34"/>
    </location>
</feature>
<keyword evidence="1" id="KW-0812">Transmembrane</keyword>
<gene>
    <name evidence="2" type="ORF">AG1IA_00075</name>
</gene>
<comment type="caution">
    <text evidence="2">The sequence shown here is derived from an EMBL/GenBank/DDBJ whole genome shotgun (WGS) entry which is preliminary data.</text>
</comment>
<sequence length="92" mass="10009">MGWGESEWSSLGETVVRISAWIVVLGLAPVHRGLSQKTTMTMKDRPGCPSLRSRASLRSYRSLALGSQRARISFLRDAMAGSAQLSSISNLD</sequence>
<evidence type="ECO:0000256" key="1">
    <source>
        <dbReference type="SAM" id="Phobius"/>
    </source>
</evidence>
<name>L8XB26_THACA</name>
<reference evidence="2 3" key="1">
    <citation type="journal article" date="2013" name="Nat. Commun.">
        <title>The evolution and pathogenic mechanisms of the rice sheath blight pathogen.</title>
        <authorList>
            <person name="Zheng A."/>
            <person name="Lin R."/>
            <person name="Xu L."/>
            <person name="Qin P."/>
            <person name="Tang C."/>
            <person name="Ai P."/>
            <person name="Zhang D."/>
            <person name="Liu Y."/>
            <person name="Sun Z."/>
            <person name="Feng H."/>
            <person name="Wang Y."/>
            <person name="Chen Y."/>
            <person name="Liang X."/>
            <person name="Fu R."/>
            <person name="Li Q."/>
            <person name="Zhang J."/>
            <person name="Yu X."/>
            <person name="Xie Z."/>
            <person name="Ding L."/>
            <person name="Guan P."/>
            <person name="Tang J."/>
            <person name="Liang Y."/>
            <person name="Wang S."/>
            <person name="Deng Q."/>
            <person name="Li S."/>
            <person name="Zhu J."/>
            <person name="Wang L."/>
            <person name="Liu H."/>
            <person name="Li P."/>
        </authorList>
    </citation>
    <scope>NUCLEOTIDE SEQUENCE [LARGE SCALE GENOMIC DNA]</scope>
    <source>
        <strain evidence="3">AG-1 IA</strain>
    </source>
</reference>
<keyword evidence="3" id="KW-1185">Reference proteome</keyword>
<organism evidence="2 3">
    <name type="scientific">Thanatephorus cucumeris (strain AG1-IA)</name>
    <name type="common">Rice sheath blight fungus</name>
    <name type="synonym">Rhizoctonia solani</name>
    <dbReference type="NCBI Taxonomy" id="983506"/>
    <lineage>
        <taxon>Eukaryota</taxon>
        <taxon>Fungi</taxon>
        <taxon>Dikarya</taxon>
        <taxon>Basidiomycota</taxon>
        <taxon>Agaricomycotina</taxon>
        <taxon>Agaricomycetes</taxon>
        <taxon>Cantharellales</taxon>
        <taxon>Ceratobasidiaceae</taxon>
        <taxon>Rhizoctonia</taxon>
        <taxon>Rhizoctonia solani AG-1</taxon>
    </lineage>
</organism>